<dbReference type="Proteomes" id="UP001634394">
    <property type="component" value="Unassembled WGS sequence"/>
</dbReference>
<dbReference type="SUPFAM" id="SSF49899">
    <property type="entry name" value="Concanavalin A-like lectins/glucanases"/>
    <property type="match status" value="1"/>
</dbReference>
<feature type="transmembrane region" description="Helical" evidence="2">
    <location>
        <begin position="99"/>
        <end position="124"/>
    </location>
</feature>
<dbReference type="InterPro" id="IPR051560">
    <property type="entry name" value="MAM_domain-containing"/>
</dbReference>
<keyword evidence="2" id="KW-0472">Membrane</keyword>
<keyword evidence="5" id="KW-1185">Reference proteome</keyword>
<dbReference type="PANTHER" id="PTHR23282">
    <property type="entry name" value="APICAL ENDOSOMAL GLYCOPROTEIN PRECURSOR"/>
    <property type="match status" value="1"/>
</dbReference>
<gene>
    <name evidence="4" type="ORF">ACJMK2_021346</name>
</gene>
<evidence type="ECO:0000313" key="4">
    <source>
        <dbReference type="EMBL" id="KAL3835885.1"/>
    </source>
</evidence>
<feature type="domain" description="MAM" evidence="3">
    <location>
        <begin position="1"/>
        <end position="74"/>
    </location>
</feature>
<keyword evidence="2" id="KW-0812">Transmembrane</keyword>
<evidence type="ECO:0000313" key="5">
    <source>
        <dbReference type="Proteomes" id="UP001634394"/>
    </source>
</evidence>
<organism evidence="4 5">
    <name type="scientific">Sinanodonta woodiana</name>
    <name type="common">Chinese pond mussel</name>
    <name type="synonym">Anodonta woodiana</name>
    <dbReference type="NCBI Taxonomy" id="1069815"/>
    <lineage>
        <taxon>Eukaryota</taxon>
        <taxon>Metazoa</taxon>
        <taxon>Spiralia</taxon>
        <taxon>Lophotrochozoa</taxon>
        <taxon>Mollusca</taxon>
        <taxon>Bivalvia</taxon>
        <taxon>Autobranchia</taxon>
        <taxon>Heteroconchia</taxon>
        <taxon>Palaeoheterodonta</taxon>
        <taxon>Unionida</taxon>
        <taxon>Unionoidea</taxon>
        <taxon>Unionidae</taxon>
        <taxon>Unioninae</taxon>
        <taxon>Sinanodonta</taxon>
    </lineage>
</organism>
<dbReference type="PROSITE" id="PS50060">
    <property type="entry name" value="MAM_2"/>
    <property type="match status" value="1"/>
</dbReference>
<evidence type="ECO:0000259" key="3">
    <source>
        <dbReference type="PROSITE" id="PS50060"/>
    </source>
</evidence>
<dbReference type="EMBL" id="JBJQND010000018">
    <property type="protein sequence ID" value="KAL3835885.1"/>
    <property type="molecule type" value="Genomic_DNA"/>
</dbReference>
<reference evidence="4 5" key="1">
    <citation type="submission" date="2024-11" db="EMBL/GenBank/DDBJ databases">
        <title>Chromosome-level genome assembly of the freshwater bivalve Anodonta woodiana.</title>
        <authorList>
            <person name="Chen X."/>
        </authorList>
    </citation>
    <scope>NUCLEOTIDE SEQUENCE [LARGE SCALE GENOMIC DNA]</scope>
    <source>
        <strain evidence="4">MN2024</strain>
        <tissue evidence="4">Gills</tissue>
    </source>
</reference>
<dbReference type="Pfam" id="PF00629">
    <property type="entry name" value="MAM"/>
    <property type="match status" value="1"/>
</dbReference>
<evidence type="ECO:0000256" key="1">
    <source>
        <dbReference type="SAM" id="MobiDB-lite"/>
    </source>
</evidence>
<dbReference type="InterPro" id="IPR000998">
    <property type="entry name" value="MAM_dom"/>
</dbReference>
<sequence>MYESDVQSLKVFIKANASIKVEIWNKTGNMLTVWNEARVEFSYNGVFRLKFEGKKEYAGHIALDDISVSEVCPATSTQIISDIGNTDSKKNQLSYKLNYGVYVGTATGLAAILLIAGIVILIIVRKKRQRQESQKNETIIRREFPNANKYGDIYKEEKANISNRNPDGKRPEGNESHLNVHTSTNYAYAEIIDAKFDQVANTYDENTKTLPCKQMNLYDYSGADDVYNTTYESSRRIDDNAYDHISSKDDYKSITKVLNKEVFEPIYNHTTEKETHDETQATKKYTMSNQTYEFVRTHSATNSTCV</sequence>
<comment type="caution">
    <text evidence="4">The sequence shown here is derived from an EMBL/GenBank/DDBJ whole genome shotgun (WGS) entry which is preliminary data.</text>
</comment>
<feature type="region of interest" description="Disordered" evidence="1">
    <location>
        <begin position="157"/>
        <end position="178"/>
    </location>
</feature>
<keyword evidence="2" id="KW-1133">Transmembrane helix</keyword>
<dbReference type="AlphaFoldDB" id="A0ABD3THI4"/>
<dbReference type="Gene3D" id="2.60.120.200">
    <property type="match status" value="1"/>
</dbReference>
<evidence type="ECO:0000256" key="2">
    <source>
        <dbReference type="SAM" id="Phobius"/>
    </source>
</evidence>
<accession>A0ABD3THI4</accession>
<dbReference type="PANTHER" id="PTHR23282:SF101">
    <property type="entry name" value="MAM DOMAIN-CONTAINING PROTEIN"/>
    <property type="match status" value="1"/>
</dbReference>
<feature type="compositionally biased region" description="Basic and acidic residues" evidence="1">
    <location>
        <begin position="166"/>
        <end position="175"/>
    </location>
</feature>
<name>A0ABD3THI4_SINWO</name>
<dbReference type="InterPro" id="IPR013320">
    <property type="entry name" value="ConA-like_dom_sf"/>
</dbReference>
<proteinExistence type="predicted"/>
<protein>
    <recommendedName>
        <fullName evidence="3">MAM domain-containing protein</fullName>
    </recommendedName>
</protein>